<accession>A0A6B9V843</accession>
<name>A0A6B9V843_ARAHY</name>
<dbReference type="Proteomes" id="UP000464620">
    <property type="component" value="Chromosome B09"/>
</dbReference>
<reference evidence="1 2" key="1">
    <citation type="submission" date="2020-01" db="EMBL/GenBank/DDBJ databases">
        <title>Genome sequence of Arachis hypogaea, cultivar Shitouqi.</title>
        <authorList>
            <person name="Zhuang W."/>
            <person name="Chen H."/>
            <person name="Varshney R."/>
            <person name="Wang D."/>
            <person name="Ming R."/>
        </authorList>
    </citation>
    <scope>NUCLEOTIDE SEQUENCE [LARGE SCALE GENOMIC DNA]</scope>
    <source>
        <tissue evidence="1">Young leaf</tissue>
    </source>
</reference>
<gene>
    <name evidence="1" type="ORF">DS421_19g653940</name>
</gene>
<protein>
    <submittedName>
        <fullName evidence="1">Retrotransposon gag protein</fullName>
    </submittedName>
</protein>
<evidence type="ECO:0000313" key="1">
    <source>
        <dbReference type="EMBL" id="QHN77579.1"/>
    </source>
</evidence>
<dbReference type="AlphaFoldDB" id="A0A6B9V843"/>
<dbReference type="EMBL" id="CP031001">
    <property type="protein sequence ID" value="QHN77579.1"/>
    <property type="molecule type" value="Genomic_DNA"/>
</dbReference>
<organism evidence="1 2">
    <name type="scientific">Arachis hypogaea</name>
    <name type="common">Peanut</name>
    <dbReference type="NCBI Taxonomy" id="3818"/>
    <lineage>
        <taxon>Eukaryota</taxon>
        <taxon>Viridiplantae</taxon>
        <taxon>Streptophyta</taxon>
        <taxon>Embryophyta</taxon>
        <taxon>Tracheophyta</taxon>
        <taxon>Spermatophyta</taxon>
        <taxon>Magnoliopsida</taxon>
        <taxon>eudicotyledons</taxon>
        <taxon>Gunneridae</taxon>
        <taxon>Pentapetalae</taxon>
        <taxon>rosids</taxon>
        <taxon>fabids</taxon>
        <taxon>Fabales</taxon>
        <taxon>Fabaceae</taxon>
        <taxon>Papilionoideae</taxon>
        <taxon>50 kb inversion clade</taxon>
        <taxon>dalbergioids sensu lato</taxon>
        <taxon>Dalbergieae</taxon>
        <taxon>Pterocarpus clade</taxon>
        <taxon>Arachis</taxon>
    </lineage>
</organism>
<proteinExistence type="predicted"/>
<sequence>MHCYFVLEFSPLVNREKMQCPLDMFSKWTQLDIFYEGLGEMSKMSLDTSAGSSLHKKKTPEETIELIELVASNQYLYSSNRNPVNSETP</sequence>
<evidence type="ECO:0000313" key="2">
    <source>
        <dbReference type="Proteomes" id="UP000464620"/>
    </source>
</evidence>